<name>A0A3E2BPR8_9BACT</name>
<protein>
    <submittedName>
        <fullName evidence="1">Uncharacterized protein</fullName>
    </submittedName>
</protein>
<reference evidence="1 2" key="1">
    <citation type="submission" date="2018-08" db="EMBL/GenBank/DDBJ databases">
        <title>Genome analysis of the thermophilic bacterium of the candidate phylum Aminicenantes from deep subsurface aquifer revealed its physiology and ecological role.</title>
        <authorList>
            <person name="Kadnikov V.V."/>
            <person name="Mardanov A.V."/>
            <person name="Beletsky A.V."/>
            <person name="Karnachuk O.V."/>
            <person name="Ravin N.V."/>
        </authorList>
    </citation>
    <scope>NUCLEOTIDE SEQUENCE [LARGE SCALE GENOMIC DNA]</scope>
    <source>
        <strain evidence="1">BY38</strain>
    </source>
</reference>
<comment type="caution">
    <text evidence="1">The sequence shown here is derived from an EMBL/GenBank/DDBJ whole genome shotgun (WGS) entry which is preliminary data.</text>
</comment>
<dbReference type="Proteomes" id="UP000257323">
    <property type="component" value="Unassembled WGS sequence"/>
</dbReference>
<dbReference type="EMBL" id="QUAH01000002">
    <property type="protein sequence ID" value="RFT16760.1"/>
    <property type="molecule type" value="Genomic_DNA"/>
</dbReference>
<sequence>MGNPLYRNFVSSLSATGRQVNKTDRLLPVMLNLPPGEIK</sequence>
<accession>A0A3E2BPR8</accession>
<proteinExistence type="predicted"/>
<evidence type="ECO:0000313" key="1">
    <source>
        <dbReference type="EMBL" id="RFT16760.1"/>
    </source>
</evidence>
<dbReference type="AlphaFoldDB" id="A0A3E2BPR8"/>
<evidence type="ECO:0000313" key="2">
    <source>
        <dbReference type="Proteomes" id="UP000257323"/>
    </source>
</evidence>
<organism evidence="1 2">
    <name type="scientific">Candidatus Saccharicenans subterraneus</name>
    <dbReference type="NCBI Taxonomy" id="2508984"/>
    <lineage>
        <taxon>Bacteria</taxon>
        <taxon>Candidatus Aminicenantota</taxon>
        <taxon>Candidatus Aminicenantia</taxon>
        <taxon>Candidatus Aminicenantales</taxon>
        <taxon>Candidatus Saccharicenantaceae</taxon>
        <taxon>Candidatus Saccharicenans</taxon>
    </lineage>
</organism>
<gene>
    <name evidence="1" type="ORF">OP8BY_1373</name>
</gene>